<evidence type="ECO:0000256" key="8">
    <source>
        <dbReference type="ARBA" id="ARBA00023315"/>
    </source>
</evidence>
<dbReference type="CDD" id="cd07571">
    <property type="entry name" value="ALP_N-acyl_transferase"/>
    <property type="match status" value="1"/>
</dbReference>
<evidence type="ECO:0000256" key="3">
    <source>
        <dbReference type="ARBA" id="ARBA00022475"/>
    </source>
</evidence>
<comment type="pathway">
    <text evidence="9">Protein modification; lipoprotein biosynthesis (N-acyl transfer).</text>
</comment>
<dbReference type="InterPro" id="IPR004563">
    <property type="entry name" value="Apolipo_AcylTrfase"/>
</dbReference>
<evidence type="ECO:0000313" key="12">
    <source>
        <dbReference type="Proteomes" id="UP000284395"/>
    </source>
</evidence>
<keyword evidence="11" id="KW-0449">Lipoprotein</keyword>
<dbReference type="AlphaFoldDB" id="A0A420ELL5"/>
<feature type="domain" description="CN hydrolase" evidence="10">
    <location>
        <begin position="240"/>
        <end position="499"/>
    </location>
</feature>
<keyword evidence="12" id="KW-1185">Reference proteome</keyword>
<accession>A0A420ELL5</accession>
<proteinExistence type="inferred from homology"/>
<dbReference type="UniPathway" id="UPA00666"/>
<keyword evidence="8 9" id="KW-0012">Acyltransferase</keyword>
<dbReference type="GO" id="GO:0042158">
    <property type="term" value="P:lipoprotein biosynthetic process"/>
    <property type="evidence" value="ECO:0007669"/>
    <property type="project" value="UniProtKB-UniRule"/>
</dbReference>
<evidence type="ECO:0000256" key="9">
    <source>
        <dbReference type="HAMAP-Rule" id="MF_01148"/>
    </source>
</evidence>
<sequence>MTDRHAIFGRFVSFAKHWPRLTALFLGVVSASGFQPFALWPLALLAMGAFVLLVSTAPDWRKAAWWGWFFGLGHFTFGNSWIATAFTYQAEMPPVLGWFAVPLLSLYLAVYPALAAGAARALTMVRAAQRPARHWAFLPGFAGCWIISEWLRGWVFTGYPWNPFGIVFLGPLDRPGIAAIAPWLGTYALSGLAVLIAGGLVFALRERRFVSLAMAAILLSAGMYWPVSKGREGTLAVTVVQPDLPQDQLNDPRRYEANFQKLAALSLPRDDRVPRLVLWPESGLPDYLRDGYPQRYYDQMTVLGSPEYARERIARTIGPGSLLLTGAVDLDIENDRAVGARNAVTALNASGAIVGSYYKAHLVPYGEYLALRWLLEPLGGRRLVAGAMDFLPGPGPRTLDLGPWGHAGVQICYEIIFSGHVTQPGARPDYIFNPSNDGWFGMAGPPQHFAQARLRAIEEGLPVLRSTTTGISGIIDARGVVRDHLRQHRAGRMDAFVPPAAPPTLFSRTGNILPLAWAIVFLVGAFVAMRRRGR</sequence>
<dbReference type="InterPro" id="IPR045378">
    <property type="entry name" value="LNT_N"/>
</dbReference>
<keyword evidence="6 9" id="KW-1133">Transmembrane helix</keyword>
<evidence type="ECO:0000256" key="4">
    <source>
        <dbReference type="ARBA" id="ARBA00022679"/>
    </source>
</evidence>
<feature type="transmembrane region" description="Helical" evidence="9">
    <location>
        <begin position="135"/>
        <end position="156"/>
    </location>
</feature>
<comment type="catalytic activity">
    <reaction evidence="9">
        <text>N-terminal S-1,2-diacyl-sn-glyceryl-L-cysteinyl-[lipoprotein] + a glycerophospholipid = N-acyl-S-1,2-diacyl-sn-glyceryl-L-cysteinyl-[lipoprotein] + a 2-acyl-sn-glycero-3-phospholipid + H(+)</text>
        <dbReference type="Rhea" id="RHEA:48228"/>
        <dbReference type="Rhea" id="RHEA-COMP:14681"/>
        <dbReference type="Rhea" id="RHEA-COMP:14684"/>
        <dbReference type="ChEBI" id="CHEBI:15378"/>
        <dbReference type="ChEBI" id="CHEBI:136912"/>
        <dbReference type="ChEBI" id="CHEBI:140656"/>
        <dbReference type="ChEBI" id="CHEBI:140657"/>
        <dbReference type="ChEBI" id="CHEBI:140660"/>
        <dbReference type="EC" id="2.3.1.269"/>
    </reaction>
</comment>
<evidence type="ECO:0000256" key="5">
    <source>
        <dbReference type="ARBA" id="ARBA00022692"/>
    </source>
</evidence>
<dbReference type="Gene3D" id="3.60.110.10">
    <property type="entry name" value="Carbon-nitrogen hydrolase"/>
    <property type="match status" value="1"/>
</dbReference>
<organism evidence="11 12">
    <name type="scientific">Altericroceibacterium spongiae</name>
    <dbReference type="NCBI Taxonomy" id="2320269"/>
    <lineage>
        <taxon>Bacteria</taxon>
        <taxon>Pseudomonadati</taxon>
        <taxon>Pseudomonadota</taxon>
        <taxon>Alphaproteobacteria</taxon>
        <taxon>Sphingomonadales</taxon>
        <taxon>Erythrobacteraceae</taxon>
        <taxon>Altericroceibacterium</taxon>
    </lineage>
</organism>
<dbReference type="InterPro" id="IPR003010">
    <property type="entry name" value="C-N_Hydrolase"/>
</dbReference>
<dbReference type="PANTHER" id="PTHR38686:SF1">
    <property type="entry name" value="APOLIPOPROTEIN N-ACYLTRANSFERASE"/>
    <property type="match status" value="1"/>
</dbReference>
<keyword evidence="5 9" id="KW-0812">Transmembrane</keyword>
<dbReference type="EC" id="2.3.1.269" evidence="9"/>
<evidence type="ECO:0000259" key="10">
    <source>
        <dbReference type="PROSITE" id="PS50263"/>
    </source>
</evidence>
<evidence type="ECO:0000313" key="11">
    <source>
        <dbReference type="EMBL" id="RKF21597.1"/>
    </source>
</evidence>
<evidence type="ECO:0000256" key="1">
    <source>
        <dbReference type="ARBA" id="ARBA00004651"/>
    </source>
</evidence>
<dbReference type="RefSeq" id="WP_120324006.1">
    <property type="nucleotide sequence ID" value="NZ_RAPF01000003.1"/>
</dbReference>
<evidence type="ECO:0000256" key="2">
    <source>
        <dbReference type="ARBA" id="ARBA00010065"/>
    </source>
</evidence>
<dbReference type="Pfam" id="PF00795">
    <property type="entry name" value="CN_hydrolase"/>
    <property type="match status" value="1"/>
</dbReference>
<dbReference type="EMBL" id="RAPF01000003">
    <property type="protein sequence ID" value="RKF21597.1"/>
    <property type="molecule type" value="Genomic_DNA"/>
</dbReference>
<comment type="similarity">
    <text evidence="2 9">Belongs to the CN hydrolase family. Apolipoprotein N-acyltransferase subfamily.</text>
</comment>
<feature type="transmembrane region" description="Helical" evidence="9">
    <location>
        <begin position="512"/>
        <end position="529"/>
    </location>
</feature>
<evidence type="ECO:0000256" key="7">
    <source>
        <dbReference type="ARBA" id="ARBA00023136"/>
    </source>
</evidence>
<feature type="transmembrane region" description="Helical" evidence="9">
    <location>
        <begin position="176"/>
        <end position="202"/>
    </location>
</feature>
<comment type="subcellular location">
    <subcellularLocation>
        <location evidence="1 9">Cell membrane</location>
        <topology evidence="1 9">Multi-pass membrane protein</topology>
    </subcellularLocation>
</comment>
<feature type="transmembrane region" description="Helical" evidence="9">
    <location>
        <begin position="95"/>
        <end position="114"/>
    </location>
</feature>
<dbReference type="InterPro" id="IPR036526">
    <property type="entry name" value="C-N_Hydrolase_sf"/>
</dbReference>
<comment type="caution">
    <text evidence="11">The sequence shown here is derived from an EMBL/GenBank/DDBJ whole genome shotgun (WGS) entry which is preliminary data.</text>
</comment>
<feature type="transmembrane region" description="Helical" evidence="9">
    <location>
        <begin position="63"/>
        <end position="83"/>
    </location>
</feature>
<protein>
    <recommendedName>
        <fullName evidence="9">Apolipoprotein N-acyltransferase</fullName>
        <shortName evidence="9">ALP N-acyltransferase</shortName>
        <ecNumber evidence="9">2.3.1.269</ecNumber>
    </recommendedName>
</protein>
<dbReference type="SUPFAM" id="SSF56317">
    <property type="entry name" value="Carbon-nitrogen hydrolase"/>
    <property type="match status" value="1"/>
</dbReference>
<feature type="transmembrane region" description="Helical" evidence="9">
    <location>
        <begin position="37"/>
        <end position="56"/>
    </location>
</feature>
<comment type="function">
    <text evidence="9">Catalyzes the phospholipid dependent N-acylation of the N-terminal cysteine of apolipoprotein, the last step in lipoprotein maturation.</text>
</comment>
<dbReference type="GO" id="GO:0005886">
    <property type="term" value="C:plasma membrane"/>
    <property type="evidence" value="ECO:0007669"/>
    <property type="project" value="UniProtKB-SubCell"/>
</dbReference>
<dbReference type="OrthoDB" id="9804277at2"/>
<dbReference type="NCBIfam" id="TIGR00546">
    <property type="entry name" value="lnt"/>
    <property type="match status" value="1"/>
</dbReference>
<evidence type="ECO:0000256" key="6">
    <source>
        <dbReference type="ARBA" id="ARBA00022989"/>
    </source>
</evidence>
<dbReference type="PROSITE" id="PS50263">
    <property type="entry name" value="CN_HYDROLASE"/>
    <property type="match status" value="1"/>
</dbReference>
<gene>
    <name evidence="9 11" type="primary">lnt</name>
    <name evidence="11" type="ORF">D6851_06030</name>
</gene>
<keyword evidence="4 9" id="KW-0808">Transferase</keyword>
<keyword evidence="7 9" id="KW-0472">Membrane</keyword>
<dbReference type="PANTHER" id="PTHR38686">
    <property type="entry name" value="APOLIPOPROTEIN N-ACYLTRANSFERASE"/>
    <property type="match status" value="1"/>
</dbReference>
<keyword evidence="3 9" id="KW-1003">Cell membrane</keyword>
<dbReference type="Proteomes" id="UP000284395">
    <property type="component" value="Unassembled WGS sequence"/>
</dbReference>
<dbReference type="GO" id="GO:0016410">
    <property type="term" value="F:N-acyltransferase activity"/>
    <property type="evidence" value="ECO:0007669"/>
    <property type="project" value="UniProtKB-UniRule"/>
</dbReference>
<feature type="transmembrane region" description="Helical" evidence="9">
    <location>
        <begin position="209"/>
        <end position="227"/>
    </location>
</feature>
<dbReference type="Pfam" id="PF20154">
    <property type="entry name" value="LNT_N"/>
    <property type="match status" value="1"/>
</dbReference>
<dbReference type="HAMAP" id="MF_01148">
    <property type="entry name" value="Lnt"/>
    <property type="match status" value="1"/>
</dbReference>
<reference evidence="11 12" key="1">
    <citation type="submission" date="2018-09" db="EMBL/GenBank/DDBJ databases">
        <title>Altererythrobacter spongiae sp. nov., isolated from a marine sponge.</title>
        <authorList>
            <person name="Zhuang L."/>
            <person name="Luo L."/>
        </authorList>
    </citation>
    <scope>NUCLEOTIDE SEQUENCE [LARGE SCALE GENOMIC DNA]</scope>
    <source>
        <strain evidence="11 12">HN-Y73</strain>
    </source>
</reference>
<name>A0A420ELL5_9SPHN</name>